<protein>
    <submittedName>
        <fullName evidence="4">CoA-binding domain-containing protein</fullName>
    </submittedName>
</protein>
<dbReference type="Gene3D" id="3.40.50.720">
    <property type="entry name" value="NAD(P)-binding Rossmann-like Domain"/>
    <property type="match status" value="1"/>
</dbReference>
<dbReference type="SMART" id="SM00881">
    <property type="entry name" value="CoA_binding"/>
    <property type="match status" value="1"/>
</dbReference>
<dbReference type="Pfam" id="PF13607">
    <property type="entry name" value="Succ_CoA_lig"/>
    <property type="match status" value="1"/>
</dbReference>
<dbReference type="Gene3D" id="3.30.1490.20">
    <property type="entry name" value="ATP-grasp fold, A domain"/>
    <property type="match status" value="1"/>
</dbReference>
<evidence type="ECO:0000313" key="5">
    <source>
        <dbReference type="Proteomes" id="UP000019063"/>
    </source>
</evidence>
<comment type="caution">
    <text evidence="4">The sequence shown here is derived from an EMBL/GenBank/DDBJ whole genome shotgun (WGS) entry which is preliminary data.</text>
</comment>
<dbReference type="PANTHER" id="PTHR42793:SF4">
    <property type="entry name" value="BLL6376 PROTEIN"/>
    <property type="match status" value="1"/>
</dbReference>
<dbReference type="InterPro" id="IPR011761">
    <property type="entry name" value="ATP-grasp"/>
</dbReference>
<dbReference type="EMBL" id="AQQW01000008">
    <property type="protein sequence ID" value="ETW12041.1"/>
    <property type="molecule type" value="Genomic_DNA"/>
</dbReference>
<dbReference type="Pfam" id="PF13549">
    <property type="entry name" value="ATP-grasp_5"/>
    <property type="match status" value="1"/>
</dbReference>
<keyword evidence="1" id="KW-0816">Tricarboxylic acid cycle</keyword>
<dbReference type="SUPFAM" id="SSF51735">
    <property type="entry name" value="NAD(P)-binding Rossmann-fold domains"/>
    <property type="match status" value="1"/>
</dbReference>
<dbReference type="InterPro" id="IPR003781">
    <property type="entry name" value="CoA-bd"/>
</dbReference>
<feature type="domain" description="ATP-grasp" evidence="3">
    <location>
        <begin position="483"/>
        <end position="691"/>
    </location>
</feature>
<keyword evidence="2" id="KW-0067">ATP-binding</keyword>
<keyword evidence="2" id="KW-0547">Nucleotide-binding</keyword>
<name>W4HIR7_9RHOB</name>
<dbReference type="GO" id="GO:0005524">
    <property type="term" value="F:ATP binding"/>
    <property type="evidence" value="ECO:0007669"/>
    <property type="project" value="UniProtKB-UniRule"/>
</dbReference>
<proteinExistence type="predicted"/>
<evidence type="ECO:0000256" key="1">
    <source>
        <dbReference type="ARBA" id="ARBA00022532"/>
    </source>
</evidence>
<dbReference type="GO" id="GO:0006099">
    <property type="term" value="P:tricarboxylic acid cycle"/>
    <property type="evidence" value="ECO:0007669"/>
    <property type="project" value="UniProtKB-KW"/>
</dbReference>
<dbReference type="InterPro" id="IPR036291">
    <property type="entry name" value="NAD(P)-bd_dom_sf"/>
</dbReference>
<dbReference type="InterPro" id="IPR032875">
    <property type="entry name" value="Succ_CoA_lig_flav_dom"/>
</dbReference>
<dbReference type="InterPro" id="IPR016102">
    <property type="entry name" value="Succinyl-CoA_synth-like"/>
</dbReference>
<dbReference type="PATRIC" id="fig|1317118.6.peg.2703"/>
<organism evidence="4 5">
    <name type="scientific">Roseivivax marinus</name>
    <dbReference type="NCBI Taxonomy" id="1379903"/>
    <lineage>
        <taxon>Bacteria</taxon>
        <taxon>Pseudomonadati</taxon>
        <taxon>Pseudomonadota</taxon>
        <taxon>Alphaproteobacteria</taxon>
        <taxon>Rhodobacterales</taxon>
        <taxon>Roseobacteraceae</taxon>
        <taxon>Roseivivax</taxon>
    </lineage>
</organism>
<dbReference type="Proteomes" id="UP000019063">
    <property type="component" value="Unassembled WGS sequence"/>
</dbReference>
<evidence type="ECO:0000259" key="3">
    <source>
        <dbReference type="PROSITE" id="PS50975"/>
    </source>
</evidence>
<keyword evidence="5" id="KW-1185">Reference proteome</keyword>
<evidence type="ECO:0000256" key="2">
    <source>
        <dbReference type="PROSITE-ProRule" id="PRU00409"/>
    </source>
</evidence>
<gene>
    <name evidence="4" type="ORF">ATO8_13137</name>
</gene>
<dbReference type="STRING" id="1379903.ATO8_13137"/>
<dbReference type="AlphaFoldDB" id="W4HIR7"/>
<dbReference type="Pfam" id="PF13380">
    <property type="entry name" value="CoA_binding_2"/>
    <property type="match status" value="1"/>
</dbReference>
<accession>W4HIR7</accession>
<dbReference type="SUPFAM" id="SSF56059">
    <property type="entry name" value="Glutathione synthetase ATP-binding domain-like"/>
    <property type="match status" value="1"/>
</dbReference>
<dbReference type="PROSITE" id="PS50975">
    <property type="entry name" value="ATP_GRASP"/>
    <property type="match status" value="1"/>
</dbReference>
<dbReference type="Gene3D" id="3.40.50.261">
    <property type="entry name" value="Succinyl-CoA synthetase domains"/>
    <property type="match status" value="2"/>
</dbReference>
<dbReference type="SUPFAM" id="SSF52210">
    <property type="entry name" value="Succinyl-CoA synthetase domains"/>
    <property type="match status" value="2"/>
</dbReference>
<dbReference type="PANTHER" id="PTHR42793">
    <property type="entry name" value="COA BINDING DOMAIN CONTAINING PROTEIN"/>
    <property type="match status" value="1"/>
</dbReference>
<dbReference type="eggNOG" id="COG1042">
    <property type="taxonomic scope" value="Bacteria"/>
</dbReference>
<dbReference type="Gene3D" id="3.30.470.20">
    <property type="entry name" value="ATP-grasp fold, B domain"/>
    <property type="match status" value="1"/>
</dbReference>
<dbReference type="RefSeq" id="WP_051487767.1">
    <property type="nucleotide sequence ID" value="NZ_AQQW01000008.1"/>
</dbReference>
<dbReference type="GO" id="GO:0046872">
    <property type="term" value="F:metal ion binding"/>
    <property type="evidence" value="ECO:0007669"/>
    <property type="project" value="InterPro"/>
</dbReference>
<evidence type="ECO:0000313" key="4">
    <source>
        <dbReference type="EMBL" id="ETW12041.1"/>
    </source>
</evidence>
<dbReference type="InterPro" id="IPR013815">
    <property type="entry name" value="ATP_grasp_subdomain_1"/>
</dbReference>
<reference evidence="4 5" key="1">
    <citation type="journal article" date="2014" name="Antonie Van Leeuwenhoek">
        <title>Roseivivax atlanticus sp. nov., isolated from surface seawater of the Atlantic Ocean.</title>
        <authorList>
            <person name="Li G."/>
            <person name="Lai Q."/>
            <person name="Liu X."/>
            <person name="Sun F."/>
            <person name="Shao Z."/>
        </authorList>
    </citation>
    <scope>NUCLEOTIDE SEQUENCE [LARGE SCALE GENOMIC DNA]</scope>
    <source>
        <strain evidence="4 5">22II-s10s</strain>
    </source>
</reference>
<sequence length="710" mass="72869">MTTPDWRTALLRPDSVALVGVSDDPAKTSGRPLRFLRAAGFAGRVHLVNPGRDTVQGEPAAKSLSDLPEVPDHVFILTDADRALDALEDCVTLGVPVATILASGFSEAGAAGVAHQRRLDAIVAKGDTRVLGPSSIGIANLHAGLTLTANAAFAEPDLPVGGVFVGSHSGSLIGALLSRGARTGLGFAGLASVGGESDLAMGEICSATLDDPDVTGYLLFLETMRHADDLRDFALAAARRGKPVAAYKLGRSEAAAELAVSHTGALAGADEMADMFLDACGIARVDTFEGLLEIAPLLTRVTPRGDARPRRVGVVTTTGGGAAMAVDQVSLRGVDVVPPSRATRARLAEAGVDGGAGRIVDLTLAGTRYDVMSTALDVLRSAREFDCVLVTVGSSARFNPELAVQPAVDAIDTPGHPFAVFLVPDAPDAARRLAAAGIPAFQSPETCADALAAALHRRAPRSPAAPAPPEGGKLRALDEAEGYALLAGAGLPVAPYVALDAGAPVPSLPFDYPVVAKVLDAGIAHKSDAGGVVVGLPDAPSLSAAMQRIGTNVRSALPGLGADRILVQQMCRGLGEVLVGLRRDPDVGPAVVLAAGGIDAELYRDVVIRPAPVGPEEAREMIAALTAARRLDGWRGRPRGDLDALASAIAAMSRLALSTAPVVEEAEINPLLVRAEGEGVVALDAVVRLRDPDQPDTAARELNRQTGDTT</sequence>